<gene>
    <name evidence="1" type="ORF">ACFONA_04750</name>
</gene>
<name>A0ABV7SRQ1_9SPHN</name>
<dbReference type="EMBL" id="JBHRXP010000002">
    <property type="protein sequence ID" value="MFC3579466.1"/>
    <property type="molecule type" value="Genomic_DNA"/>
</dbReference>
<sequence>MTEATWGTDAKTPEIDWRMSAALEDVPRGGGDVAEVTSLEGAVRAWIALDPQHRVAATLTPERAVQIDGVSHASFFGEGIAALGELLPPRTIDS</sequence>
<comment type="caution">
    <text evidence="1">The sequence shown here is derived from an EMBL/GenBank/DDBJ whole genome shotgun (WGS) entry which is preliminary data.</text>
</comment>
<dbReference type="Proteomes" id="UP001595713">
    <property type="component" value="Unassembled WGS sequence"/>
</dbReference>
<evidence type="ECO:0000313" key="1">
    <source>
        <dbReference type="EMBL" id="MFC3579466.1"/>
    </source>
</evidence>
<proteinExistence type="predicted"/>
<accession>A0ABV7SRQ1</accession>
<dbReference type="RefSeq" id="WP_261295568.1">
    <property type="nucleotide sequence ID" value="NZ_JANQBK010000017.1"/>
</dbReference>
<protein>
    <submittedName>
        <fullName evidence="1">Uncharacterized protein</fullName>
    </submittedName>
</protein>
<organism evidence="1 2">
    <name type="scientific">Sphingomonas hylomeconis</name>
    <dbReference type="NCBI Taxonomy" id="1395958"/>
    <lineage>
        <taxon>Bacteria</taxon>
        <taxon>Pseudomonadati</taxon>
        <taxon>Pseudomonadota</taxon>
        <taxon>Alphaproteobacteria</taxon>
        <taxon>Sphingomonadales</taxon>
        <taxon>Sphingomonadaceae</taxon>
        <taxon>Sphingomonas</taxon>
    </lineage>
</organism>
<reference evidence="2" key="1">
    <citation type="journal article" date="2019" name="Int. J. Syst. Evol. Microbiol.">
        <title>The Global Catalogue of Microorganisms (GCM) 10K type strain sequencing project: providing services to taxonomists for standard genome sequencing and annotation.</title>
        <authorList>
            <consortium name="The Broad Institute Genomics Platform"/>
            <consortium name="The Broad Institute Genome Sequencing Center for Infectious Disease"/>
            <person name="Wu L."/>
            <person name="Ma J."/>
        </authorList>
    </citation>
    <scope>NUCLEOTIDE SEQUENCE [LARGE SCALE GENOMIC DNA]</scope>
    <source>
        <strain evidence="2">KCTC 42739</strain>
    </source>
</reference>
<evidence type="ECO:0000313" key="2">
    <source>
        <dbReference type="Proteomes" id="UP001595713"/>
    </source>
</evidence>
<keyword evidence="2" id="KW-1185">Reference proteome</keyword>